<protein>
    <submittedName>
        <fullName evidence="2">Anti-sigma B factor antagonist</fullName>
    </submittedName>
</protein>
<dbReference type="AlphaFoldDB" id="A0A840PD69"/>
<dbReference type="RefSeq" id="WP_185052802.1">
    <property type="nucleotide sequence ID" value="NZ_BAABIX010000024.1"/>
</dbReference>
<comment type="caution">
    <text evidence="2">The sequence shown here is derived from an EMBL/GenBank/DDBJ whole genome shotgun (WGS) entry which is preliminary data.</text>
</comment>
<dbReference type="PANTHER" id="PTHR33495:SF2">
    <property type="entry name" value="ANTI-SIGMA FACTOR ANTAGONIST TM_1081-RELATED"/>
    <property type="match status" value="1"/>
</dbReference>
<dbReference type="Gene3D" id="3.30.750.24">
    <property type="entry name" value="STAS domain"/>
    <property type="match status" value="1"/>
</dbReference>
<evidence type="ECO:0000313" key="3">
    <source>
        <dbReference type="Proteomes" id="UP000578449"/>
    </source>
</evidence>
<dbReference type="InterPro" id="IPR002645">
    <property type="entry name" value="STAS_dom"/>
</dbReference>
<dbReference type="PROSITE" id="PS50801">
    <property type="entry name" value="STAS"/>
    <property type="match status" value="1"/>
</dbReference>
<dbReference type="InterPro" id="IPR036513">
    <property type="entry name" value="STAS_dom_sf"/>
</dbReference>
<name>A0A840PD69_9ACTN</name>
<dbReference type="CDD" id="cd07043">
    <property type="entry name" value="STAS_anti-anti-sigma_factors"/>
    <property type="match status" value="1"/>
</dbReference>
<accession>A0A840PD69</accession>
<dbReference type="GO" id="GO:0043856">
    <property type="term" value="F:anti-sigma factor antagonist activity"/>
    <property type="evidence" value="ECO:0007669"/>
    <property type="project" value="TreeGrafter"/>
</dbReference>
<dbReference type="PANTHER" id="PTHR33495">
    <property type="entry name" value="ANTI-SIGMA FACTOR ANTAGONIST TM_1081-RELATED-RELATED"/>
    <property type="match status" value="1"/>
</dbReference>
<dbReference type="EMBL" id="JACHGN010000012">
    <property type="protein sequence ID" value="MBB5135883.1"/>
    <property type="molecule type" value="Genomic_DNA"/>
</dbReference>
<reference evidence="2 3" key="1">
    <citation type="submission" date="2020-08" db="EMBL/GenBank/DDBJ databases">
        <title>Genomic Encyclopedia of Type Strains, Phase IV (KMG-IV): sequencing the most valuable type-strain genomes for metagenomic binning, comparative biology and taxonomic classification.</title>
        <authorList>
            <person name="Goeker M."/>
        </authorList>
    </citation>
    <scope>NUCLEOTIDE SEQUENCE [LARGE SCALE GENOMIC DNA]</scope>
    <source>
        <strain evidence="2 3">DSM 45615</strain>
    </source>
</reference>
<evidence type="ECO:0000313" key="2">
    <source>
        <dbReference type="EMBL" id="MBB5135883.1"/>
    </source>
</evidence>
<evidence type="ECO:0000259" key="1">
    <source>
        <dbReference type="PROSITE" id="PS50801"/>
    </source>
</evidence>
<proteinExistence type="predicted"/>
<organism evidence="2 3">
    <name type="scientific">Thermocatellispora tengchongensis</name>
    <dbReference type="NCBI Taxonomy" id="1073253"/>
    <lineage>
        <taxon>Bacteria</taxon>
        <taxon>Bacillati</taxon>
        <taxon>Actinomycetota</taxon>
        <taxon>Actinomycetes</taxon>
        <taxon>Streptosporangiales</taxon>
        <taxon>Streptosporangiaceae</taxon>
        <taxon>Thermocatellispora</taxon>
    </lineage>
</organism>
<dbReference type="Proteomes" id="UP000578449">
    <property type="component" value="Unassembled WGS sequence"/>
</dbReference>
<feature type="domain" description="STAS" evidence="1">
    <location>
        <begin position="18"/>
        <end position="83"/>
    </location>
</feature>
<dbReference type="SUPFAM" id="SSF52091">
    <property type="entry name" value="SpoIIaa-like"/>
    <property type="match status" value="1"/>
</dbReference>
<keyword evidence="3" id="KW-1185">Reference proteome</keyword>
<dbReference type="Pfam" id="PF01740">
    <property type="entry name" value="STAS"/>
    <property type="match status" value="1"/>
</dbReference>
<gene>
    <name evidence="2" type="ORF">HNP84_005627</name>
</gene>
<sequence length="126" mass="13475">MSTLVHFVTHATGEHAELAVHGEIDASNTALLHDAIQQAVHGGRAVLVIDLTAITYLDSAGINTLFRIHRDLTRTGVELHLVAPVGCCSRYALNLVCAQRLVPIHDSRPELRSLPVARASGAAART</sequence>